<dbReference type="InterPro" id="IPR017896">
    <property type="entry name" value="4Fe4S_Fe-S-bd"/>
</dbReference>
<dbReference type="GO" id="GO:0051536">
    <property type="term" value="F:iron-sulfur cluster binding"/>
    <property type="evidence" value="ECO:0007669"/>
    <property type="project" value="UniProtKB-KW"/>
</dbReference>
<proteinExistence type="predicted"/>
<dbReference type="Pfam" id="PF17179">
    <property type="entry name" value="Fer4_22"/>
    <property type="match status" value="1"/>
</dbReference>
<evidence type="ECO:0000256" key="2">
    <source>
        <dbReference type="ARBA" id="ARBA00023004"/>
    </source>
</evidence>
<accession>A0A1F7F9B5</accession>
<evidence type="ECO:0000256" key="3">
    <source>
        <dbReference type="ARBA" id="ARBA00023014"/>
    </source>
</evidence>
<gene>
    <name evidence="5" type="ORF">A2519_13320</name>
</gene>
<dbReference type="AlphaFoldDB" id="A0A1F7F9B5"/>
<dbReference type="PANTHER" id="PTHR40447">
    <property type="entry name" value="ANAEROBIC SULFITE REDUCTASE SUBUNIT A"/>
    <property type="match status" value="1"/>
</dbReference>
<dbReference type="SUPFAM" id="SSF46548">
    <property type="entry name" value="alpha-helical ferredoxin"/>
    <property type="match status" value="1"/>
</dbReference>
<dbReference type="PANTHER" id="PTHR40447:SF1">
    <property type="entry name" value="ANAEROBIC SULFITE REDUCTASE SUBUNIT A"/>
    <property type="match status" value="1"/>
</dbReference>
<dbReference type="PROSITE" id="PS00198">
    <property type="entry name" value="4FE4S_FER_1"/>
    <property type="match status" value="1"/>
</dbReference>
<organism evidence="5 6">
    <name type="scientific">Candidatus Raymondbacteria bacterium RIFOXYD12_FULL_49_13</name>
    <dbReference type="NCBI Taxonomy" id="1817890"/>
    <lineage>
        <taxon>Bacteria</taxon>
        <taxon>Raymondiibacteriota</taxon>
    </lineage>
</organism>
<evidence type="ECO:0000259" key="4">
    <source>
        <dbReference type="PROSITE" id="PS51379"/>
    </source>
</evidence>
<reference evidence="5 6" key="1">
    <citation type="journal article" date="2016" name="Nat. Commun.">
        <title>Thousands of microbial genomes shed light on interconnected biogeochemical processes in an aquifer system.</title>
        <authorList>
            <person name="Anantharaman K."/>
            <person name="Brown C.T."/>
            <person name="Hug L.A."/>
            <person name="Sharon I."/>
            <person name="Castelle C.J."/>
            <person name="Probst A.J."/>
            <person name="Thomas B.C."/>
            <person name="Singh A."/>
            <person name="Wilkins M.J."/>
            <person name="Karaoz U."/>
            <person name="Brodie E.L."/>
            <person name="Williams K.H."/>
            <person name="Hubbard S.S."/>
            <person name="Banfield J.F."/>
        </authorList>
    </citation>
    <scope>NUCLEOTIDE SEQUENCE [LARGE SCALE GENOMIC DNA]</scope>
</reference>
<sequence length="338" mass="37802">MPQSAFHAFVDALIKENKQEIVGVKQKENSFAFDTLESAGELCLDYTETILPPKKYFLPLKEQLLSFKPLDAGSYAPIYDEQDRVVIGMHPADCAAIALLDKTFSEGEPDTPYLKRRPHITVIGIYPVQPYKNRFTSPFVTALAYKTCDLMLVDLGDKTFAIEVVTDKGKSLIAKAQAKTADAAVQKKMEERKKAPKEEVTLSMDPNAVSDFLNNKEKDPVFAKRAQRCFSCGSCTLVCPTCYCFNVSDEIELSLLEGRRVRSWDGCMLQGFAKVAGEHNFRKNPEDRLRHRIFRKMKYLKERFQMPGCVGCGRCGQACVAGIALPIDVINEMNGKGA</sequence>
<feature type="domain" description="4Fe-4S ferredoxin-type" evidence="4">
    <location>
        <begin position="220"/>
        <end position="250"/>
    </location>
</feature>
<dbReference type="Gene3D" id="1.10.1060.10">
    <property type="entry name" value="Alpha-helical ferredoxin"/>
    <property type="match status" value="1"/>
</dbReference>
<evidence type="ECO:0000313" key="5">
    <source>
        <dbReference type="EMBL" id="OGK03245.1"/>
    </source>
</evidence>
<evidence type="ECO:0000313" key="6">
    <source>
        <dbReference type="Proteomes" id="UP000179243"/>
    </source>
</evidence>
<dbReference type="PROSITE" id="PS51379">
    <property type="entry name" value="4FE4S_FER_2"/>
    <property type="match status" value="1"/>
</dbReference>
<comment type="caution">
    <text evidence="5">The sequence shown here is derived from an EMBL/GenBank/DDBJ whole genome shotgun (WGS) entry which is preliminary data.</text>
</comment>
<name>A0A1F7F9B5_UNCRA</name>
<keyword evidence="1" id="KW-0479">Metal-binding</keyword>
<dbReference type="InterPro" id="IPR017900">
    <property type="entry name" value="4Fe4S_Fe_S_CS"/>
</dbReference>
<protein>
    <recommendedName>
        <fullName evidence="4">4Fe-4S ferredoxin-type domain-containing protein</fullName>
    </recommendedName>
</protein>
<keyword evidence="2" id="KW-0408">Iron</keyword>
<evidence type="ECO:0000256" key="1">
    <source>
        <dbReference type="ARBA" id="ARBA00022723"/>
    </source>
</evidence>
<dbReference type="GO" id="GO:0046872">
    <property type="term" value="F:metal ion binding"/>
    <property type="evidence" value="ECO:0007669"/>
    <property type="project" value="UniProtKB-KW"/>
</dbReference>
<keyword evidence="3" id="KW-0411">Iron-sulfur</keyword>
<dbReference type="InterPro" id="IPR009051">
    <property type="entry name" value="Helical_ferredxn"/>
</dbReference>
<dbReference type="EMBL" id="MFYX01000093">
    <property type="protein sequence ID" value="OGK03245.1"/>
    <property type="molecule type" value="Genomic_DNA"/>
</dbReference>
<dbReference type="Proteomes" id="UP000179243">
    <property type="component" value="Unassembled WGS sequence"/>
</dbReference>